<proteinExistence type="predicted"/>
<keyword evidence="3" id="KW-1185">Reference proteome</keyword>
<name>A0ABQ7DZA3_BRACR</name>
<evidence type="ECO:0000256" key="1">
    <source>
        <dbReference type="SAM" id="MobiDB-lite"/>
    </source>
</evidence>
<feature type="region of interest" description="Disordered" evidence="1">
    <location>
        <begin position="50"/>
        <end position="88"/>
    </location>
</feature>
<evidence type="ECO:0000313" key="3">
    <source>
        <dbReference type="Proteomes" id="UP000266723"/>
    </source>
</evidence>
<protein>
    <submittedName>
        <fullName evidence="2">Uncharacterized protein</fullName>
    </submittedName>
</protein>
<evidence type="ECO:0000313" key="2">
    <source>
        <dbReference type="EMBL" id="KAF3582314.1"/>
    </source>
</evidence>
<accession>A0ABQ7DZA3</accession>
<organism evidence="2 3">
    <name type="scientific">Brassica cretica</name>
    <name type="common">Mustard</name>
    <dbReference type="NCBI Taxonomy" id="69181"/>
    <lineage>
        <taxon>Eukaryota</taxon>
        <taxon>Viridiplantae</taxon>
        <taxon>Streptophyta</taxon>
        <taxon>Embryophyta</taxon>
        <taxon>Tracheophyta</taxon>
        <taxon>Spermatophyta</taxon>
        <taxon>Magnoliopsida</taxon>
        <taxon>eudicotyledons</taxon>
        <taxon>Gunneridae</taxon>
        <taxon>Pentapetalae</taxon>
        <taxon>rosids</taxon>
        <taxon>malvids</taxon>
        <taxon>Brassicales</taxon>
        <taxon>Brassicaceae</taxon>
        <taxon>Brassiceae</taxon>
        <taxon>Brassica</taxon>
    </lineage>
</organism>
<sequence length="212" mass="23018">MSLLGTRRFNGRILGSNGTVVLLQNPEMLLGPEGRFQSPEAALDPEIAFRTRRLSEDPEVDGGTRRSFGNPEGPSDPEVAVGPGGYKEPRGLPFPGEATIGTCWDFAVYSSEAGHYRVPVLHAAFCRKPLSDLGVLVMDSETQVPVLLLMGSRYFYGSRPIPGLLVVLTSILSTLRMRKSLESFYLSFLPGVKDRSRGRSRSFVVGIGVGTS</sequence>
<reference evidence="2 3" key="1">
    <citation type="journal article" date="2020" name="BMC Genomics">
        <title>Intraspecific diversification of the crop wild relative Brassica cretica Lam. using demographic model selection.</title>
        <authorList>
            <person name="Kioukis A."/>
            <person name="Michalopoulou V.A."/>
            <person name="Briers L."/>
            <person name="Pirintsos S."/>
            <person name="Studholme D.J."/>
            <person name="Pavlidis P."/>
            <person name="Sarris P.F."/>
        </authorList>
    </citation>
    <scope>NUCLEOTIDE SEQUENCE [LARGE SCALE GENOMIC DNA]</scope>
    <source>
        <strain evidence="3">cv. PFS-1207/04</strain>
    </source>
</reference>
<dbReference type="Proteomes" id="UP000266723">
    <property type="component" value="Unassembled WGS sequence"/>
</dbReference>
<dbReference type="EMBL" id="QGKV02000649">
    <property type="protein sequence ID" value="KAF3582314.1"/>
    <property type="molecule type" value="Genomic_DNA"/>
</dbReference>
<comment type="caution">
    <text evidence="2">The sequence shown here is derived from an EMBL/GenBank/DDBJ whole genome shotgun (WGS) entry which is preliminary data.</text>
</comment>
<gene>
    <name evidence="2" type="ORF">DY000_02030679</name>
</gene>